<sequence length="80" mass="8683">MKVGALKASSAEYYVSQVFPELWEHMKPNLVDNFTIGLHKLQTLIPRSPTNGSFGVSSFRQCGPHVALPLAVSTLGEGPE</sequence>
<organism evidence="1 2">
    <name type="scientific">Petrolisthes manimaculis</name>
    <dbReference type="NCBI Taxonomy" id="1843537"/>
    <lineage>
        <taxon>Eukaryota</taxon>
        <taxon>Metazoa</taxon>
        <taxon>Ecdysozoa</taxon>
        <taxon>Arthropoda</taxon>
        <taxon>Crustacea</taxon>
        <taxon>Multicrustacea</taxon>
        <taxon>Malacostraca</taxon>
        <taxon>Eumalacostraca</taxon>
        <taxon>Eucarida</taxon>
        <taxon>Decapoda</taxon>
        <taxon>Pleocyemata</taxon>
        <taxon>Anomura</taxon>
        <taxon>Galatheoidea</taxon>
        <taxon>Porcellanidae</taxon>
        <taxon>Petrolisthes</taxon>
    </lineage>
</organism>
<accession>A0AAE1TT86</accession>
<gene>
    <name evidence="1" type="ORF">Pmani_030672</name>
</gene>
<evidence type="ECO:0000313" key="2">
    <source>
        <dbReference type="Proteomes" id="UP001292094"/>
    </source>
</evidence>
<dbReference type="EMBL" id="JAWZYT010003754">
    <property type="protein sequence ID" value="KAK4296867.1"/>
    <property type="molecule type" value="Genomic_DNA"/>
</dbReference>
<evidence type="ECO:0000313" key="1">
    <source>
        <dbReference type="EMBL" id="KAK4296867.1"/>
    </source>
</evidence>
<name>A0AAE1TT86_9EUCA</name>
<keyword evidence="2" id="KW-1185">Reference proteome</keyword>
<comment type="caution">
    <text evidence="1">The sequence shown here is derived from an EMBL/GenBank/DDBJ whole genome shotgun (WGS) entry which is preliminary data.</text>
</comment>
<dbReference type="AlphaFoldDB" id="A0AAE1TT86"/>
<protein>
    <submittedName>
        <fullName evidence="1">Uncharacterized protein</fullName>
    </submittedName>
</protein>
<dbReference type="Proteomes" id="UP001292094">
    <property type="component" value="Unassembled WGS sequence"/>
</dbReference>
<proteinExistence type="predicted"/>
<reference evidence="1" key="1">
    <citation type="submission" date="2023-11" db="EMBL/GenBank/DDBJ databases">
        <title>Genome assemblies of two species of porcelain crab, Petrolisthes cinctipes and Petrolisthes manimaculis (Anomura: Porcellanidae).</title>
        <authorList>
            <person name="Angst P."/>
        </authorList>
    </citation>
    <scope>NUCLEOTIDE SEQUENCE</scope>
    <source>
        <strain evidence="1">PB745_02</strain>
        <tissue evidence="1">Gill</tissue>
    </source>
</reference>